<protein>
    <submittedName>
        <fullName evidence="1">Uncharacterized protein</fullName>
    </submittedName>
</protein>
<sequence length="70" mass="8133">MPSPAEWHLNPNAHASVRLLRPLLQTMSYQLRMGLSHMFSTGQGIVMDRSYWSYYAILNILRDFGYVSQD</sequence>
<comment type="caution">
    <text evidence="1">The sequence shown here is derived from an EMBL/GenBank/DDBJ whole genome shotgun (WGS) entry which is preliminary data.</text>
</comment>
<evidence type="ECO:0000313" key="1">
    <source>
        <dbReference type="EMBL" id="CAF4348942.1"/>
    </source>
</evidence>
<dbReference type="AlphaFoldDB" id="A0A820L1G7"/>
<gene>
    <name evidence="1" type="ORF">KXQ929_LOCUS48152</name>
</gene>
<dbReference type="Proteomes" id="UP000663868">
    <property type="component" value="Unassembled WGS sequence"/>
</dbReference>
<proteinExistence type="predicted"/>
<accession>A0A820L1G7</accession>
<organism evidence="1 2">
    <name type="scientific">Adineta steineri</name>
    <dbReference type="NCBI Taxonomy" id="433720"/>
    <lineage>
        <taxon>Eukaryota</taxon>
        <taxon>Metazoa</taxon>
        <taxon>Spiralia</taxon>
        <taxon>Gnathifera</taxon>
        <taxon>Rotifera</taxon>
        <taxon>Eurotatoria</taxon>
        <taxon>Bdelloidea</taxon>
        <taxon>Adinetida</taxon>
        <taxon>Adinetidae</taxon>
        <taxon>Adineta</taxon>
    </lineage>
</organism>
<feature type="non-terminal residue" evidence="1">
    <location>
        <position position="1"/>
    </location>
</feature>
<evidence type="ECO:0000313" key="2">
    <source>
        <dbReference type="Proteomes" id="UP000663868"/>
    </source>
</evidence>
<name>A0A820L1G7_9BILA</name>
<reference evidence="1" key="1">
    <citation type="submission" date="2021-02" db="EMBL/GenBank/DDBJ databases">
        <authorList>
            <person name="Nowell W R."/>
        </authorList>
    </citation>
    <scope>NUCLEOTIDE SEQUENCE</scope>
</reference>
<dbReference type="EMBL" id="CAJOBB010018428">
    <property type="protein sequence ID" value="CAF4348942.1"/>
    <property type="molecule type" value="Genomic_DNA"/>
</dbReference>